<name>A0A016S1U7_9BILA</name>
<reference evidence="2" key="1">
    <citation type="journal article" date="2015" name="Nat. Genet.">
        <title>The genome and transcriptome of the zoonotic hookworm Ancylostoma ceylanicum identify infection-specific gene families.</title>
        <authorList>
            <person name="Schwarz E.M."/>
            <person name="Hu Y."/>
            <person name="Antoshechkin I."/>
            <person name="Miller M.M."/>
            <person name="Sternberg P.W."/>
            <person name="Aroian R.V."/>
        </authorList>
    </citation>
    <scope>NUCLEOTIDE SEQUENCE</scope>
    <source>
        <strain evidence="2">HY135</strain>
    </source>
</reference>
<evidence type="ECO:0000313" key="1">
    <source>
        <dbReference type="EMBL" id="EYB84615.1"/>
    </source>
</evidence>
<dbReference type="Proteomes" id="UP000024635">
    <property type="component" value="Unassembled WGS sequence"/>
</dbReference>
<evidence type="ECO:0000313" key="2">
    <source>
        <dbReference type="Proteomes" id="UP000024635"/>
    </source>
</evidence>
<comment type="caution">
    <text evidence="1">The sequence shown here is derived from an EMBL/GenBank/DDBJ whole genome shotgun (WGS) entry which is preliminary data.</text>
</comment>
<dbReference type="OrthoDB" id="5854136at2759"/>
<protein>
    <submittedName>
        <fullName evidence="1">Uncharacterized protein</fullName>
    </submittedName>
</protein>
<dbReference type="AlphaFoldDB" id="A0A016S1U7"/>
<gene>
    <name evidence="1" type="primary">Acey_s0313.g2186</name>
    <name evidence="1" type="ORF">Y032_0313g2186</name>
</gene>
<proteinExistence type="predicted"/>
<accession>A0A016S1U7</accession>
<dbReference type="EMBL" id="JARK01001649">
    <property type="protein sequence ID" value="EYB84615.1"/>
    <property type="molecule type" value="Genomic_DNA"/>
</dbReference>
<sequence>MMNNYQENPNSPLLRRFHRERRGRVNATATDARCGCVPYSDCELVHHRVADSAWSRQQLAGLLPPTCLLQKRDRIASLRYFFGAIETVTRTILFRPYVSTKRRLERPESGSSLLSAARKKYLIQSK</sequence>
<keyword evidence="2" id="KW-1185">Reference proteome</keyword>
<organism evidence="1 2">
    <name type="scientific">Ancylostoma ceylanicum</name>
    <dbReference type="NCBI Taxonomy" id="53326"/>
    <lineage>
        <taxon>Eukaryota</taxon>
        <taxon>Metazoa</taxon>
        <taxon>Ecdysozoa</taxon>
        <taxon>Nematoda</taxon>
        <taxon>Chromadorea</taxon>
        <taxon>Rhabditida</taxon>
        <taxon>Rhabditina</taxon>
        <taxon>Rhabditomorpha</taxon>
        <taxon>Strongyloidea</taxon>
        <taxon>Ancylostomatidae</taxon>
        <taxon>Ancylostomatinae</taxon>
        <taxon>Ancylostoma</taxon>
    </lineage>
</organism>